<reference evidence="2 3" key="1">
    <citation type="submission" date="2018-11" db="EMBL/GenBank/DDBJ databases">
        <title>Trebonia kvetii gen.nov., sp.nov., a novel acidophilic actinobacterium, and proposal of the new actinobacterial family Treboniaceae fam. nov.</title>
        <authorList>
            <person name="Rapoport D."/>
            <person name="Sagova-Mareckova M."/>
            <person name="Sedlacek I."/>
            <person name="Provaznik J."/>
            <person name="Kralova S."/>
            <person name="Pavlinic D."/>
            <person name="Benes V."/>
            <person name="Kopecky J."/>
        </authorList>
    </citation>
    <scope>NUCLEOTIDE SEQUENCE [LARGE SCALE GENOMIC DNA]</scope>
    <source>
        <strain evidence="2 3">15Tr583</strain>
    </source>
</reference>
<dbReference type="RefSeq" id="WP_145853857.1">
    <property type="nucleotide sequence ID" value="NZ_RPFW01000003.1"/>
</dbReference>
<evidence type="ECO:0000313" key="3">
    <source>
        <dbReference type="Proteomes" id="UP000460272"/>
    </source>
</evidence>
<dbReference type="EMBL" id="RPFW01000003">
    <property type="protein sequence ID" value="TVZ03987.1"/>
    <property type="molecule type" value="Genomic_DNA"/>
</dbReference>
<dbReference type="InterPro" id="IPR029787">
    <property type="entry name" value="Nucleotide_cyclase"/>
</dbReference>
<evidence type="ECO:0000313" key="2">
    <source>
        <dbReference type="EMBL" id="TVZ03987.1"/>
    </source>
</evidence>
<proteinExistence type="predicted"/>
<dbReference type="PANTHER" id="PTHR44757">
    <property type="entry name" value="DIGUANYLATE CYCLASE DGCP"/>
    <property type="match status" value="1"/>
</dbReference>
<dbReference type="Proteomes" id="UP000460272">
    <property type="component" value="Unassembled WGS sequence"/>
</dbReference>
<name>A0A6P2BZ54_9ACTN</name>
<dbReference type="PROSITE" id="PS50887">
    <property type="entry name" value="GGDEF"/>
    <property type="match status" value="1"/>
</dbReference>
<dbReference type="PANTHER" id="PTHR44757:SF2">
    <property type="entry name" value="BIOFILM ARCHITECTURE MAINTENANCE PROTEIN MBAA"/>
    <property type="match status" value="1"/>
</dbReference>
<organism evidence="2 3">
    <name type="scientific">Trebonia kvetii</name>
    <dbReference type="NCBI Taxonomy" id="2480626"/>
    <lineage>
        <taxon>Bacteria</taxon>
        <taxon>Bacillati</taxon>
        <taxon>Actinomycetota</taxon>
        <taxon>Actinomycetes</taxon>
        <taxon>Streptosporangiales</taxon>
        <taxon>Treboniaceae</taxon>
        <taxon>Trebonia</taxon>
    </lineage>
</organism>
<dbReference type="OrthoDB" id="23692at2"/>
<gene>
    <name evidence="2" type="ORF">EAS64_16320</name>
</gene>
<dbReference type="Pfam" id="PF00990">
    <property type="entry name" value="GGDEF"/>
    <property type="match status" value="1"/>
</dbReference>
<dbReference type="InterPro" id="IPR043128">
    <property type="entry name" value="Rev_trsase/Diguanyl_cyclase"/>
</dbReference>
<dbReference type="CDD" id="cd01949">
    <property type="entry name" value="GGDEF"/>
    <property type="match status" value="1"/>
</dbReference>
<feature type="domain" description="GGDEF" evidence="1">
    <location>
        <begin position="195"/>
        <end position="329"/>
    </location>
</feature>
<protein>
    <submittedName>
        <fullName evidence="2">GGDEF domain-containing protein</fullName>
    </submittedName>
</protein>
<accession>A0A6P2BZ54</accession>
<dbReference type="InterPro" id="IPR000160">
    <property type="entry name" value="GGDEF_dom"/>
</dbReference>
<dbReference type="NCBIfam" id="TIGR00254">
    <property type="entry name" value="GGDEF"/>
    <property type="match status" value="1"/>
</dbReference>
<sequence length="339" mass="35332">MAETAVTAPSAASAAPAVRLASVWLTTLALGEDGEQSGQDVVPADPSGSWAFLTAQSAMLLAILFGEPFRPAQASAIGQALVRANFVAADVLGRSLRVLMLRLPEMLTDYLACPARELERRVAEVSGALANGYVHALRDRTLAEQESLMRTELDAQRSISQRLMHEATHDPLTGLPNRAAIFAGLSAALDGGHGDSVGVCYVDLDGFKAVNDRYGHQAGDELLITVSRRICETAIAFGALPGRIGGDEFIVVADASPGASRMIMMARAILAELSRPVALRIGRVCISACAGIAERATGSATSAEMVADADAALYRAKSRGPGRWAIAGVPGDSGRPIAG</sequence>
<evidence type="ECO:0000259" key="1">
    <source>
        <dbReference type="PROSITE" id="PS50887"/>
    </source>
</evidence>
<comment type="caution">
    <text evidence="2">The sequence shown here is derived from an EMBL/GenBank/DDBJ whole genome shotgun (WGS) entry which is preliminary data.</text>
</comment>
<dbReference type="AlphaFoldDB" id="A0A6P2BZ54"/>
<keyword evidence="3" id="KW-1185">Reference proteome</keyword>
<dbReference type="SUPFAM" id="SSF55073">
    <property type="entry name" value="Nucleotide cyclase"/>
    <property type="match status" value="1"/>
</dbReference>
<dbReference type="InterPro" id="IPR052155">
    <property type="entry name" value="Biofilm_reg_signaling"/>
</dbReference>
<dbReference type="Gene3D" id="3.30.70.270">
    <property type="match status" value="1"/>
</dbReference>
<dbReference type="SMART" id="SM00267">
    <property type="entry name" value="GGDEF"/>
    <property type="match status" value="1"/>
</dbReference>